<dbReference type="Proteomes" id="UP001497623">
    <property type="component" value="Unassembled WGS sequence"/>
</dbReference>
<evidence type="ECO:0000313" key="9">
    <source>
        <dbReference type="Proteomes" id="UP001497623"/>
    </source>
</evidence>
<feature type="compositionally biased region" description="Polar residues" evidence="5">
    <location>
        <begin position="390"/>
        <end position="399"/>
    </location>
</feature>
<feature type="domain" description="G-protein coupled receptors family 2 profile 2" evidence="7">
    <location>
        <begin position="184"/>
        <end position="476"/>
    </location>
</feature>
<reference evidence="8 9" key="1">
    <citation type="submission" date="2024-05" db="EMBL/GenBank/DDBJ databases">
        <authorList>
            <person name="Wallberg A."/>
        </authorList>
    </citation>
    <scope>NUCLEOTIDE SEQUENCE [LARGE SCALE GENOMIC DNA]</scope>
</reference>
<keyword evidence="3 6" id="KW-1133">Transmembrane helix</keyword>
<feature type="transmembrane region" description="Helical" evidence="6">
    <location>
        <begin position="212"/>
        <end position="232"/>
    </location>
</feature>
<dbReference type="GO" id="GO:0016020">
    <property type="term" value="C:membrane"/>
    <property type="evidence" value="ECO:0007669"/>
    <property type="project" value="UniProtKB-SubCell"/>
</dbReference>
<evidence type="ECO:0000256" key="4">
    <source>
        <dbReference type="ARBA" id="ARBA00023136"/>
    </source>
</evidence>
<evidence type="ECO:0000256" key="1">
    <source>
        <dbReference type="ARBA" id="ARBA00004141"/>
    </source>
</evidence>
<evidence type="ECO:0000256" key="5">
    <source>
        <dbReference type="SAM" id="MobiDB-lite"/>
    </source>
</evidence>
<feature type="transmembrane region" description="Helical" evidence="6">
    <location>
        <begin position="452"/>
        <end position="472"/>
    </location>
</feature>
<feature type="transmembrane region" description="Helical" evidence="6">
    <location>
        <begin position="57"/>
        <end position="76"/>
    </location>
</feature>
<feature type="compositionally biased region" description="Basic and acidic residues" evidence="5">
    <location>
        <begin position="373"/>
        <end position="387"/>
    </location>
</feature>
<keyword evidence="4 6" id="KW-0472">Membrane</keyword>
<dbReference type="InterPro" id="IPR017981">
    <property type="entry name" value="GPCR_2-like_7TM"/>
</dbReference>
<feature type="transmembrane region" description="Helical" evidence="6">
    <location>
        <begin position="244"/>
        <end position="268"/>
    </location>
</feature>
<organism evidence="8 9">
    <name type="scientific">Meganyctiphanes norvegica</name>
    <name type="common">Northern krill</name>
    <name type="synonym">Thysanopoda norvegica</name>
    <dbReference type="NCBI Taxonomy" id="48144"/>
    <lineage>
        <taxon>Eukaryota</taxon>
        <taxon>Metazoa</taxon>
        <taxon>Ecdysozoa</taxon>
        <taxon>Arthropoda</taxon>
        <taxon>Crustacea</taxon>
        <taxon>Multicrustacea</taxon>
        <taxon>Malacostraca</taxon>
        <taxon>Eumalacostraca</taxon>
        <taxon>Eucarida</taxon>
        <taxon>Euphausiacea</taxon>
        <taxon>Euphausiidae</taxon>
        <taxon>Meganyctiphanes</taxon>
    </lineage>
</organism>
<comment type="caution">
    <text evidence="8">The sequence shown here is derived from an EMBL/GenBank/DDBJ whole genome shotgun (WGS) entry which is preliminary data.</text>
</comment>
<dbReference type="InterPro" id="IPR000832">
    <property type="entry name" value="GPCR_2_secretin-like"/>
</dbReference>
<evidence type="ECO:0000256" key="3">
    <source>
        <dbReference type="ARBA" id="ARBA00022989"/>
    </source>
</evidence>
<dbReference type="CDD" id="cd15039">
    <property type="entry name" value="7tmB3_Methuselah-like"/>
    <property type="match status" value="1"/>
</dbReference>
<dbReference type="InterPro" id="IPR053231">
    <property type="entry name" value="GPCR_LN-TM7"/>
</dbReference>
<dbReference type="PANTHER" id="PTHR45902">
    <property type="entry name" value="LATROPHILIN RECEPTOR-LIKE PROTEIN A"/>
    <property type="match status" value="1"/>
</dbReference>
<keyword evidence="9" id="KW-1185">Reference proteome</keyword>
<dbReference type="GO" id="GO:0004930">
    <property type="term" value="F:G protein-coupled receptor activity"/>
    <property type="evidence" value="ECO:0007669"/>
    <property type="project" value="InterPro"/>
</dbReference>
<sequence>MSMERSSRKANKMFSGMHGAVLNPDSTNIPLPKSFKNDYNIPSAAAEPLVNRAARQVRAVAIAATAVDVILLVFIFDIRSKKLHYNHNKNKNEVLALQSIVNLSVYPFESYSYMIIYASLKHSEFGRATNKQTNCLLAHRARQMEVLICKIPLETWICEAIFGRDMFLKREQYTGPKGQLIINSVSLICMVLHVIIFILLPRRRNIPSMNLLCMTLCLFVANLLLLTTFRATSNEKVCATFGVFLYYFLMAAFLWMNVISFDISYTFTSQTIAFRSTKTFIYYNIYAFGVPLVLAIITAIVNASSDSAWSPNFGKCRCWFNEKNSQILFFNAPALIVFVFNIVLYVMAVHSIYKQFKFGKVASSTVKKHSSKNKKDSDKDKKEKEKFLQASESPNQNTDSQNIVKQIGKTIEDTFTFSKKQKMKLVLYCKLAIIMGMTWIFAFFAIVFKSLVFEYLFIIFNGFQGTFIFLGFDCKKKIYIELRNKLSKHGIIVTSEAISKSTKVTNISKTLSSSSSGYRKSITDDNMKIKSTTTSTDV</sequence>
<evidence type="ECO:0000259" key="7">
    <source>
        <dbReference type="PROSITE" id="PS50261"/>
    </source>
</evidence>
<feature type="region of interest" description="Disordered" evidence="5">
    <location>
        <begin position="369"/>
        <end position="399"/>
    </location>
</feature>
<feature type="transmembrane region" description="Helical" evidence="6">
    <location>
        <begin position="425"/>
        <end position="446"/>
    </location>
</feature>
<keyword evidence="2 6" id="KW-0812">Transmembrane</keyword>
<evidence type="ECO:0000313" key="8">
    <source>
        <dbReference type="EMBL" id="CAL4077718.1"/>
    </source>
</evidence>
<dbReference type="Gene3D" id="1.20.1070.10">
    <property type="entry name" value="Rhodopsin 7-helix transmembrane proteins"/>
    <property type="match status" value="1"/>
</dbReference>
<dbReference type="PANTHER" id="PTHR45902:SF4">
    <property type="entry name" value="G-PROTEIN COUPLED RECEPTORS FAMILY 2 PROFILE 2 DOMAIN-CONTAINING PROTEIN"/>
    <property type="match status" value="1"/>
</dbReference>
<feature type="non-terminal residue" evidence="8">
    <location>
        <position position="538"/>
    </location>
</feature>
<evidence type="ECO:0000256" key="2">
    <source>
        <dbReference type="ARBA" id="ARBA00022692"/>
    </source>
</evidence>
<proteinExistence type="predicted"/>
<gene>
    <name evidence="8" type="ORF">MNOR_LOCUS10485</name>
</gene>
<dbReference type="AlphaFoldDB" id="A0AAV2QEF1"/>
<name>A0AAV2QEF1_MEGNR</name>
<accession>A0AAV2QEF1</accession>
<dbReference type="GO" id="GO:0007166">
    <property type="term" value="P:cell surface receptor signaling pathway"/>
    <property type="evidence" value="ECO:0007669"/>
    <property type="project" value="InterPro"/>
</dbReference>
<protein>
    <recommendedName>
        <fullName evidence="7">G-protein coupled receptors family 2 profile 2 domain-containing protein</fullName>
    </recommendedName>
</protein>
<dbReference type="Pfam" id="PF00002">
    <property type="entry name" value="7tm_2"/>
    <property type="match status" value="1"/>
</dbReference>
<dbReference type="EMBL" id="CAXKWB010005296">
    <property type="protein sequence ID" value="CAL4077718.1"/>
    <property type="molecule type" value="Genomic_DNA"/>
</dbReference>
<evidence type="ECO:0000256" key="6">
    <source>
        <dbReference type="SAM" id="Phobius"/>
    </source>
</evidence>
<feature type="transmembrane region" description="Helical" evidence="6">
    <location>
        <begin position="280"/>
        <end position="301"/>
    </location>
</feature>
<comment type="subcellular location">
    <subcellularLocation>
        <location evidence="1">Membrane</location>
        <topology evidence="1">Multi-pass membrane protein</topology>
    </subcellularLocation>
</comment>
<feature type="transmembrane region" description="Helical" evidence="6">
    <location>
        <begin position="327"/>
        <end position="348"/>
    </location>
</feature>
<dbReference type="PROSITE" id="PS50261">
    <property type="entry name" value="G_PROTEIN_RECEP_F2_4"/>
    <property type="match status" value="1"/>
</dbReference>
<feature type="transmembrane region" description="Helical" evidence="6">
    <location>
        <begin position="180"/>
        <end position="200"/>
    </location>
</feature>